<keyword evidence="2" id="KW-0812">Transmembrane</keyword>
<evidence type="ECO:0000259" key="3">
    <source>
        <dbReference type="Pfam" id="PF21959"/>
    </source>
</evidence>
<dbReference type="AlphaFoldDB" id="A0A563EP19"/>
<feature type="domain" description="DUF6923" evidence="3">
    <location>
        <begin position="10"/>
        <end position="196"/>
    </location>
</feature>
<protein>
    <recommendedName>
        <fullName evidence="3">DUF6923 domain-containing protein</fullName>
    </recommendedName>
</protein>
<name>A0A563EP19_9PSEU</name>
<feature type="region of interest" description="Disordered" evidence="1">
    <location>
        <begin position="225"/>
        <end position="298"/>
    </location>
</feature>
<dbReference type="Pfam" id="PF21959">
    <property type="entry name" value="DUF6923"/>
    <property type="match status" value="1"/>
</dbReference>
<proteinExistence type="predicted"/>
<keyword evidence="2" id="KW-1133">Transmembrane helix</keyword>
<feature type="transmembrane region" description="Helical" evidence="2">
    <location>
        <begin position="304"/>
        <end position="323"/>
    </location>
</feature>
<gene>
    <name evidence="4" type="ORF">FKR81_25810</name>
</gene>
<evidence type="ECO:0000256" key="1">
    <source>
        <dbReference type="SAM" id="MobiDB-lite"/>
    </source>
</evidence>
<evidence type="ECO:0000313" key="4">
    <source>
        <dbReference type="EMBL" id="TWP49089.1"/>
    </source>
</evidence>
<organism evidence="4 5">
    <name type="scientific">Lentzea tibetensis</name>
    <dbReference type="NCBI Taxonomy" id="2591470"/>
    <lineage>
        <taxon>Bacteria</taxon>
        <taxon>Bacillati</taxon>
        <taxon>Actinomycetota</taxon>
        <taxon>Actinomycetes</taxon>
        <taxon>Pseudonocardiales</taxon>
        <taxon>Pseudonocardiaceae</taxon>
        <taxon>Lentzea</taxon>
    </lineage>
</organism>
<reference evidence="4 5" key="1">
    <citation type="submission" date="2019-07" db="EMBL/GenBank/DDBJ databases">
        <title>Lentzea xizangensis sp. nov., isolated from Qinghai-Tibetan Plateau Soils.</title>
        <authorList>
            <person name="Huang J."/>
        </authorList>
    </citation>
    <scope>NUCLEOTIDE SEQUENCE [LARGE SCALE GENOMIC DNA]</scope>
    <source>
        <strain evidence="4 5">FXJ1.1311</strain>
    </source>
</reference>
<dbReference type="EMBL" id="VOBR01000017">
    <property type="protein sequence ID" value="TWP49089.1"/>
    <property type="molecule type" value="Genomic_DNA"/>
</dbReference>
<dbReference type="Proteomes" id="UP000316639">
    <property type="component" value="Unassembled WGS sequence"/>
</dbReference>
<feature type="compositionally biased region" description="Pro residues" evidence="1">
    <location>
        <begin position="225"/>
        <end position="276"/>
    </location>
</feature>
<evidence type="ECO:0000313" key="5">
    <source>
        <dbReference type="Proteomes" id="UP000316639"/>
    </source>
</evidence>
<accession>A0A563EP19</accession>
<evidence type="ECO:0000256" key="2">
    <source>
        <dbReference type="SAM" id="Phobius"/>
    </source>
</evidence>
<dbReference type="OrthoDB" id="3386127at2"/>
<keyword evidence="5" id="KW-1185">Reference proteome</keyword>
<keyword evidence="2" id="KW-0472">Membrane</keyword>
<comment type="caution">
    <text evidence="4">The sequence shown here is derived from an EMBL/GenBank/DDBJ whole genome shotgun (WGS) entry which is preliminary data.</text>
</comment>
<dbReference type="InterPro" id="IPR054215">
    <property type="entry name" value="DUF6923"/>
</dbReference>
<dbReference type="SUPFAM" id="SSF63825">
    <property type="entry name" value="YWTD domain"/>
    <property type="match status" value="1"/>
</dbReference>
<sequence length="325" mass="33408">MTTVAGLDYAVNALGYSTALGRLVALSTRTRHEWPLHQAHVVLLDKQGVATDMGAIRAPWYKFDDVSAGAVVGNLFYLRDNEKLHAVNIDPASPQYLAIVSSVRLEPGWLGSSLDDFAVNPVDGRLYGLSSEGHGPGKVVTIDPASGAVTKVAAPEVLPGGSTYGAVVAGPTGTLYALNNGFLNRSRFFHVALGGAYAATEVGSGVPVGFVDGAGCLPAPMPPRSNVPIPPAQPVPPPAPKPQAPPAAVPPPAATPALQPPAPPSSSATPPQPVAPRAPMKRPEPRRAVAAASEPTALTKTRKWAIATIVLVLLGASGAASRARR</sequence>